<evidence type="ECO:0000313" key="2">
    <source>
        <dbReference type="Proteomes" id="UP000078454"/>
    </source>
</evidence>
<dbReference type="Proteomes" id="UP000078454">
    <property type="component" value="Unassembled WGS sequence"/>
</dbReference>
<dbReference type="OrthoDB" id="7388866at2"/>
<gene>
    <name evidence="1" type="ORF">A8708_25225</name>
</gene>
<dbReference type="RefSeq" id="WP_068670879.1">
    <property type="nucleotide sequence ID" value="NZ_LYPB01000092.1"/>
</dbReference>
<sequence>MISQRYVGIDYSGADLPNKKLSGIQVYEAVGSNQPIRKQSDGKRIMWSREDVYHYVENITKENVKTIIGIDHGFSFPKEYFESPKNNLTTWGQFLTHFENLWNTRFNSVDTCKNKINPDYDNLIENKFRLIEKYNSSAKHVLDISEKRVGQGNVSYSTHAGIPWIAELRKNCDSKIHFWPFDGYEISEEKNVVIAEVYPAIFHKRFESLTVNLTEHARDALVIACWLQERDNNNTLAQYLLLKTLDATEKKQIALEGWVLGVL</sequence>
<dbReference type="EMBL" id="LYPB01000092">
    <property type="protein sequence ID" value="OAS13745.1"/>
    <property type="molecule type" value="Genomic_DNA"/>
</dbReference>
<reference evidence="1 2" key="1">
    <citation type="submission" date="2016-05" db="EMBL/GenBank/DDBJ databases">
        <title>Paenibacillus sp. 1ZS3-15 nov., isolated from the rhizosphere soil.</title>
        <authorList>
            <person name="Zhang X.X."/>
            <person name="Zhang J."/>
        </authorList>
    </citation>
    <scope>NUCLEOTIDE SEQUENCE [LARGE SCALE GENOMIC DNA]</scope>
    <source>
        <strain evidence="1 2">1ZS3-15</strain>
    </source>
</reference>
<protein>
    <recommendedName>
        <fullName evidence="3">DUF429 domain-containing protein</fullName>
    </recommendedName>
</protein>
<evidence type="ECO:0000313" key="1">
    <source>
        <dbReference type="EMBL" id="OAS13745.1"/>
    </source>
</evidence>
<name>A0A197ZXN6_9BACL</name>
<accession>A0A197ZXN6</accession>
<evidence type="ECO:0008006" key="3">
    <source>
        <dbReference type="Google" id="ProtNLM"/>
    </source>
</evidence>
<dbReference type="AlphaFoldDB" id="A0A197ZXN6"/>
<dbReference type="STRING" id="1850517.A8708_25225"/>
<proteinExistence type="predicted"/>
<comment type="caution">
    <text evidence="1">The sequence shown here is derived from an EMBL/GenBank/DDBJ whole genome shotgun (WGS) entry which is preliminary data.</text>
</comment>
<organism evidence="1 2">
    <name type="scientific">Paenibacillus oryzisoli</name>
    <dbReference type="NCBI Taxonomy" id="1850517"/>
    <lineage>
        <taxon>Bacteria</taxon>
        <taxon>Bacillati</taxon>
        <taxon>Bacillota</taxon>
        <taxon>Bacilli</taxon>
        <taxon>Bacillales</taxon>
        <taxon>Paenibacillaceae</taxon>
        <taxon>Paenibacillus</taxon>
    </lineage>
</organism>
<keyword evidence="2" id="KW-1185">Reference proteome</keyword>